<feature type="transmembrane region" description="Helical" evidence="11">
    <location>
        <begin position="158"/>
        <end position="179"/>
    </location>
</feature>
<dbReference type="InterPro" id="IPR015685">
    <property type="entry name" value="Aquaporin_9"/>
</dbReference>
<dbReference type="GeneTree" id="ENSGT00940000160582"/>
<sequence>FEPESADTGQTFKEKFALKNSFIKEALSEFLGTFVMIVLGCGSVAQAVLSRGAMGGTVTVSVGFAMAVTMAVYVSGGVSGGHINPAVSLAMCATGRLKWTKLPFYILAQFLGAFVGAAAVFGIYYDAFMNYSGGELIVTGSNATAHIFATYPAPHLSLISGFADQVMSTALLVLVVFAIFDTKNLGVPKGLEPIAVGLLILLLTCSLGMNSGCAMNPARDLSPRIFTAIAGWGFEVFTAGNNWWWVPTIAPMMGGVIGAFTYIIFIEIHHSDTHLEEDTDMYEKYELTNMEKAENLQSAPCLVLKQNDYIGHSANTVCLS</sequence>
<proteinExistence type="inferred from homology"/>
<comment type="similarity">
    <text evidence="2 10">Belongs to the MIP/aquaporin (TC 1.A.8) family.</text>
</comment>
<evidence type="ECO:0000256" key="11">
    <source>
        <dbReference type="SAM" id="Phobius"/>
    </source>
</evidence>
<feature type="transmembrane region" description="Helical" evidence="11">
    <location>
        <begin position="61"/>
        <end position="83"/>
    </location>
</feature>
<dbReference type="InterPro" id="IPR000425">
    <property type="entry name" value="MIP"/>
</dbReference>
<evidence type="ECO:0000256" key="5">
    <source>
        <dbReference type="ARBA" id="ARBA00022989"/>
    </source>
</evidence>
<comment type="catalytic activity">
    <reaction evidence="8">
        <text>H2O(in) = H2O(out)</text>
        <dbReference type="Rhea" id="RHEA:29667"/>
        <dbReference type="ChEBI" id="CHEBI:15377"/>
    </reaction>
</comment>
<name>A0A8C0GL24_CHEAB</name>
<dbReference type="Pfam" id="PF00230">
    <property type="entry name" value="MIP"/>
    <property type="match status" value="1"/>
</dbReference>
<evidence type="ECO:0000256" key="1">
    <source>
        <dbReference type="ARBA" id="ARBA00004141"/>
    </source>
</evidence>
<reference evidence="12" key="2">
    <citation type="submission" date="2025-09" db="UniProtKB">
        <authorList>
            <consortium name="Ensembl"/>
        </authorList>
    </citation>
    <scope>IDENTIFICATION</scope>
</reference>
<dbReference type="AlphaFoldDB" id="A0A8C0GL24"/>
<keyword evidence="5 11" id="KW-1133">Transmembrane helix</keyword>
<dbReference type="CDD" id="cd00333">
    <property type="entry name" value="MIP"/>
    <property type="match status" value="1"/>
</dbReference>
<dbReference type="NCBIfam" id="TIGR00861">
    <property type="entry name" value="MIP"/>
    <property type="match status" value="1"/>
</dbReference>
<comment type="subcellular location">
    <subcellularLocation>
        <location evidence="1">Membrane</location>
        <topology evidence="1">Multi-pass membrane protein</topology>
    </subcellularLocation>
</comment>
<dbReference type="Proteomes" id="UP000694404">
    <property type="component" value="Unplaced"/>
</dbReference>
<dbReference type="Ensembl" id="ENSCABT00000009639.1">
    <property type="protein sequence ID" value="ENSCABP00000008793.1"/>
    <property type="gene ID" value="ENSCABG00000006634.1"/>
</dbReference>
<dbReference type="PROSITE" id="PS00221">
    <property type="entry name" value="MIP"/>
    <property type="match status" value="1"/>
</dbReference>
<evidence type="ECO:0000256" key="8">
    <source>
        <dbReference type="ARBA" id="ARBA00034651"/>
    </source>
</evidence>
<evidence type="ECO:0000256" key="10">
    <source>
        <dbReference type="RuleBase" id="RU000477"/>
    </source>
</evidence>
<keyword evidence="3 10" id="KW-0813">Transport</keyword>
<evidence type="ECO:0000313" key="12">
    <source>
        <dbReference type="Ensembl" id="ENSCABP00000008793.1"/>
    </source>
</evidence>
<dbReference type="PRINTS" id="PR02021">
    <property type="entry name" value="AQUAPORIN9"/>
</dbReference>
<dbReference type="GO" id="GO:0015254">
    <property type="term" value="F:glycerol channel activity"/>
    <property type="evidence" value="ECO:0007669"/>
    <property type="project" value="Ensembl"/>
</dbReference>
<protein>
    <submittedName>
        <fullName evidence="12">Aquaporin 9</fullName>
    </submittedName>
</protein>
<dbReference type="GO" id="GO:0015265">
    <property type="term" value="F:urea channel activity"/>
    <property type="evidence" value="ECO:0007669"/>
    <property type="project" value="Ensembl"/>
</dbReference>
<dbReference type="GO" id="GO:0071722">
    <property type="term" value="P:detoxification of arsenic-containing substance"/>
    <property type="evidence" value="ECO:0007669"/>
    <property type="project" value="Ensembl"/>
</dbReference>
<comment type="catalytic activity">
    <reaction evidence="9">
        <text>glycerol(in) = glycerol(out)</text>
        <dbReference type="Rhea" id="RHEA:29675"/>
        <dbReference type="ChEBI" id="CHEBI:17754"/>
    </reaction>
</comment>
<evidence type="ECO:0000256" key="6">
    <source>
        <dbReference type="ARBA" id="ARBA00023136"/>
    </source>
</evidence>
<evidence type="ECO:0000256" key="9">
    <source>
        <dbReference type="ARBA" id="ARBA00049405"/>
    </source>
</evidence>
<dbReference type="OMA" id="WGFAVLT"/>
<reference evidence="12" key="1">
    <citation type="submission" date="2025-08" db="UniProtKB">
        <authorList>
            <consortium name="Ensembl"/>
        </authorList>
    </citation>
    <scope>IDENTIFICATION</scope>
</reference>
<dbReference type="PANTHER" id="PTHR43829">
    <property type="entry name" value="AQUAPORIN OR AQUAGLYCEROPORIN RELATED"/>
    <property type="match status" value="1"/>
</dbReference>
<evidence type="ECO:0000256" key="7">
    <source>
        <dbReference type="ARBA" id="ARBA00033993"/>
    </source>
</evidence>
<evidence type="ECO:0000313" key="13">
    <source>
        <dbReference type="Proteomes" id="UP000694404"/>
    </source>
</evidence>
<dbReference type="GO" id="GO:0015250">
    <property type="term" value="F:water channel activity"/>
    <property type="evidence" value="ECO:0007669"/>
    <property type="project" value="Ensembl"/>
</dbReference>
<dbReference type="InterPro" id="IPR022357">
    <property type="entry name" value="MIP_CS"/>
</dbReference>
<gene>
    <name evidence="12" type="primary">AQP9</name>
</gene>
<evidence type="ECO:0000256" key="4">
    <source>
        <dbReference type="ARBA" id="ARBA00022692"/>
    </source>
</evidence>
<keyword evidence="4 10" id="KW-0812">Transmembrane</keyword>
<evidence type="ECO:0000256" key="2">
    <source>
        <dbReference type="ARBA" id="ARBA00006175"/>
    </source>
</evidence>
<dbReference type="PANTHER" id="PTHR43829:SF6">
    <property type="entry name" value="AQUAPORIN-9"/>
    <property type="match status" value="1"/>
</dbReference>
<dbReference type="InterPro" id="IPR050363">
    <property type="entry name" value="MIP/Aquaporin"/>
</dbReference>
<dbReference type="Gene3D" id="1.20.1080.10">
    <property type="entry name" value="Glycerol uptake facilitator protein"/>
    <property type="match status" value="1"/>
</dbReference>
<keyword evidence="13" id="KW-1185">Reference proteome</keyword>
<comment type="catalytic activity">
    <reaction evidence="7">
        <text>urea(in) = urea(out)</text>
        <dbReference type="Rhea" id="RHEA:32799"/>
        <dbReference type="ChEBI" id="CHEBI:16199"/>
    </reaction>
</comment>
<organism evidence="12 13">
    <name type="scientific">Chelonoidis abingdonii</name>
    <name type="common">Abingdon island giant tortoise</name>
    <name type="synonym">Testudo abingdonii</name>
    <dbReference type="NCBI Taxonomy" id="106734"/>
    <lineage>
        <taxon>Eukaryota</taxon>
        <taxon>Metazoa</taxon>
        <taxon>Chordata</taxon>
        <taxon>Craniata</taxon>
        <taxon>Vertebrata</taxon>
        <taxon>Euteleostomi</taxon>
        <taxon>Archelosauria</taxon>
        <taxon>Testudinata</taxon>
        <taxon>Testudines</taxon>
        <taxon>Cryptodira</taxon>
        <taxon>Durocryptodira</taxon>
        <taxon>Testudinoidea</taxon>
        <taxon>Testudinidae</taxon>
        <taxon>Chelonoidis</taxon>
    </lineage>
</organism>
<dbReference type="GO" id="GO:0140070">
    <property type="term" value="F:hydrogen peroxide channel activity"/>
    <property type="evidence" value="ECO:0007669"/>
    <property type="project" value="Ensembl"/>
</dbReference>
<keyword evidence="6 11" id="KW-0472">Membrane</keyword>
<dbReference type="GO" id="GO:0016323">
    <property type="term" value="C:basolateral plasma membrane"/>
    <property type="evidence" value="ECO:0007669"/>
    <property type="project" value="Ensembl"/>
</dbReference>
<dbReference type="FunFam" id="1.20.1080.10:FF:000005">
    <property type="entry name" value="Aquaporin 3"/>
    <property type="match status" value="1"/>
</dbReference>
<dbReference type="GO" id="GO:0071320">
    <property type="term" value="P:cellular response to cAMP"/>
    <property type="evidence" value="ECO:0007669"/>
    <property type="project" value="Ensembl"/>
</dbReference>
<feature type="transmembrane region" description="Helical" evidence="11">
    <location>
        <begin position="30"/>
        <end position="49"/>
    </location>
</feature>
<accession>A0A8C0GL24</accession>
<dbReference type="InterPro" id="IPR023271">
    <property type="entry name" value="Aquaporin-like"/>
</dbReference>
<dbReference type="SUPFAM" id="SSF81338">
    <property type="entry name" value="Aquaporin-like"/>
    <property type="match status" value="1"/>
</dbReference>
<feature type="transmembrane region" description="Helical" evidence="11">
    <location>
        <begin position="104"/>
        <end position="125"/>
    </location>
</feature>
<feature type="transmembrane region" description="Helical" evidence="11">
    <location>
        <begin position="191"/>
        <end position="209"/>
    </location>
</feature>
<evidence type="ECO:0000256" key="3">
    <source>
        <dbReference type="ARBA" id="ARBA00022448"/>
    </source>
</evidence>
<dbReference type="PRINTS" id="PR00783">
    <property type="entry name" value="MINTRINSICP"/>
</dbReference>
<feature type="transmembrane region" description="Helical" evidence="11">
    <location>
        <begin position="243"/>
        <end position="265"/>
    </location>
</feature>